<dbReference type="EMBL" id="CP030032">
    <property type="protein sequence ID" value="AWV90810.1"/>
    <property type="molecule type" value="Genomic_DNA"/>
</dbReference>
<sequence length="232" mass="27037">MENVDIAEDLSPSEKISLLLEKVEPGSVRYNALQAALDFKGSWVELGRHLKEVEAEELWSQWEYSSVTEYYKNELYLGRGEIRKLREGYEWLQNEAPELLEWRDEAYGGSGGERRPTPDMDTVDQLSRGWQEAEQERLPQETYLELKRAALAGERSASQLRREFKEAIPEHLRDKPEPNPRKHLKRALDALEKALNEIEQADGEDNNPELFERARQLRDEIFHLVAMKGEDE</sequence>
<feature type="compositionally biased region" description="Basic and acidic residues" evidence="1">
    <location>
        <begin position="107"/>
        <end position="118"/>
    </location>
</feature>
<evidence type="ECO:0000256" key="1">
    <source>
        <dbReference type="SAM" id="MobiDB-lite"/>
    </source>
</evidence>
<reference evidence="2 3" key="1">
    <citation type="submission" date="2018-06" db="EMBL/GenBank/DDBJ databases">
        <title>Lujinxingia sediminis gen. nov. sp. nov., a new facultative anaerobic member of the class Deltaproteobacteria, and proposal of Lujinxingaceae fam. nov.</title>
        <authorList>
            <person name="Guo L.-Y."/>
            <person name="Li C.-M."/>
            <person name="Wang S."/>
            <person name="Du Z.-J."/>
        </authorList>
    </citation>
    <scope>NUCLEOTIDE SEQUENCE [LARGE SCALE GENOMIC DNA]</scope>
    <source>
        <strain evidence="2 3">FA350</strain>
    </source>
</reference>
<keyword evidence="3" id="KW-1185">Reference proteome</keyword>
<protein>
    <submittedName>
        <fullName evidence="2">Uncharacterized protein</fullName>
    </submittedName>
</protein>
<dbReference type="AlphaFoldDB" id="A0A2Z4FPJ3"/>
<gene>
    <name evidence="2" type="ORF">DN745_16385</name>
</gene>
<evidence type="ECO:0000313" key="2">
    <source>
        <dbReference type="EMBL" id="AWV90810.1"/>
    </source>
</evidence>
<feature type="region of interest" description="Disordered" evidence="1">
    <location>
        <begin position="107"/>
        <end position="135"/>
    </location>
</feature>
<evidence type="ECO:0000313" key="3">
    <source>
        <dbReference type="Proteomes" id="UP000249799"/>
    </source>
</evidence>
<dbReference type="KEGG" id="bsed:DN745_16385"/>
<name>A0A2Z4FPJ3_9DELT</name>
<proteinExistence type="predicted"/>
<dbReference type="Proteomes" id="UP000249799">
    <property type="component" value="Chromosome"/>
</dbReference>
<organism evidence="2 3">
    <name type="scientific">Bradymonas sediminis</name>
    <dbReference type="NCBI Taxonomy" id="1548548"/>
    <lineage>
        <taxon>Bacteria</taxon>
        <taxon>Deltaproteobacteria</taxon>
        <taxon>Bradymonadales</taxon>
        <taxon>Bradymonadaceae</taxon>
        <taxon>Bradymonas</taxon>
    </lineage>
</organism>
<accession>A0A2Z4FPJ3</accession>
<dbReference type="OrthoDB" id="5499698at2"/>